<dbReference type="GO" id="GO:0005829">
    <property type="term" value="C:cytosol"/>
    <property type="evidence" value="ECO:0007669"/>
    <property type="project" value="TreeGrafter"/>
</dbReference>
<keyword evidence="3" id="KW-0238">DNA-binding</keyword>
<dbReference type="InterPro" id="IPR050950">
    <property type="entry name" value="HTH-type_LysR_regulators"/>
</dbReference>
<accession>A4BGZ4</accession>
<feature type="domain" description="HTH lysR-type" evidence="6">
    <location>
        <begin position="17"/>
        <end position="74"/>
    </location>
</feature>
<protein>
    <submittedName>
        <fullName evidence="7">Transcriptional regulator, LysR family protein</fullName>
    </submittedName>
</protein>
<comment type="similarity">
    <text evidence="1">Belongs to the LysR transcriptional regulatory family.</text>
</comment>
<dbReference type="PANTHER" id="PTHR30419:SF30">
    <property type="entry name" value="LYSR FAMILY TRANSCRIPTIONAL REGULATOR"/>
    <property type="match status" value="1"/>
</dbReference>
<evidence type="ECO:0000259" key="6">
    <source>
        <dbReference type="PROSITE" id="PS50931"/>
    </source>
</evidence>
<dbReference type="SUPFAM" id="SSF46785">
    <property type="entry name" value="Winged helix' DNA-binding domain"/>
    <property type="match status" value="1"/>
</dbReference>
<dbReference type="Gene3D" id="1.10.10.10">
    <property type="entry name" value="Winged helix-like DNA-binding domain superfamily/Winged helix DNA-binding domain"/>
    <property type="match status" value="1"/>
</dbReference>
<proteinExistence type="inferred from homology"/>
<evidence type="ECO:0000256" key="3">
    <source>
        <dbReference type="ARBA" id="ARBA00023125"/>
    </source>
</evidence>
<dbReference type="FunFam" id="1.10.10.10:FF:000001">
    <property type="entry name" value="LysR family transcriptional regulator"/>
    <property type="match status" value="1"/>
</dbReference>
<evidence type="ECO:0000256" key="5">
    <source>
        <dbReference type="SAM" id="Coils"/>
    </source>
</evidence>
<dbReference type="Proteomes" id="UP000005953">
    <property type="component" value="Unassembled WGS sequence"/>
</dbReference>
<dbReference type="GO" id="GO:0003677">
    <property type="term" value="F:DNA binding"/>
    <property type="evidence" value="ECO:0007669"/>
    <property type="project" value="UniProtKB-KW"/>
</dbReference>
<evidence type="ECO:0000256" key="1">
    <source>
        <dbReference type="ARBA" id="ARBA00009437"/>
    </source>
</evidence>
<gene>
    <name evidence="7" type="ORF">MED297_03010</name>
</gene>
<dbReference type="HOGENOM" id="CLU_039613_6_0_6"/>
<dbReference type="InterPro" id="IPR036390">
    <property type="entry name" value="WH_DNA-bd_sf"/>
</dbReference>
<evidence type="ECO:0000313" key="7">
    <source>
        <dbReference type="EMBL" id="EAR08640.1"/>
    </source>
</evidence>
<dbReference type="STRING" id="314283.MED297_03010"/>
<organism evidence="7 8">
    <name type="scientific">Reinekea blandensis MED297</name>
    <dbReference type="NCBI Taxonomy" id="314283"/>
    <lineage>
        <taxon>Bacteria</taxon>
        <taxon>Pseudomonadati</taxon>
        <taxon>Pseudomonadota</taxon>
        <taxon>Gammaproteobacteria</taxon>
        <taxon>Oceanospirillales</taxon>
        <taxon>Saccharospirillaceae</taxon>
        <taxon>Reinekea</taxon>
    </lineage>
</organism>
<keyword evidence="8" id="KW-1185">Reference proteome</keyword>
<dbReference type="PRINTS" id="PR00039">
    <property type="entry name" value="HTHLYSR"/>
</dbReference>
<keyword evidence="2" id="KW-0805">Transcription regulation</keyword>
<dbReference type="Gene3D" id="3.40.190.290">
    <property type="match status" value="1"/>
</dbReference>
<dbReference type="InterPro" id="IPR036388">
    <property type="entry name" value="WH-like_DNA-bd_sf"/>
</dbReference>
<comment type="caution">
    <text evidence="7">The sequence shown here is derived from an EMBL/GenBank/DDBJ whole genome shotgun (WGS) entry which is preliminary data.</text>
</comment>
<dbReference type="PROSITE" id="PS50931">
    <property type="entry name" value="HTH_LYSR"/>
    <property type="match status" value="1"/>
</dbReference>
<dbReference type="InterPro" id="IPR005119">
    <property type="entry name" value="LysR_subst-bd"/>
</dbReference>
<evidence type="ECO:0000256" key="4">
    <source>
        <dbReference type="ARBA" id="ARBA00023163"/>
    </source>
</evidence>
<dbReference type="Pfam" id="PF03466">
    <property type="entry name" value="LysR_substrate"/>
    <property type="match status" value="1"/>
</dbReference>
<feature type="coiled-coil region" evidence="5">
    <location>
        <begin position="84"/>
        <end position="111"/>
    </location>
</feature>
<evidence type="ECO:0000313" key="8">
    <source>
        <dbReference type="Proteomes" id="UP000005953"/>
    </source>
</evidence>
<dbReference type="Pfam" id="PF00126">
    <property type="entry name" value="HTH_1"/>
    <property type="match status" value="1"/>
</dbReference>
<dbReference type="EMBL" id="AAOE01000018">
    <property type="protein sequence ID" value="EAR08640.1"/>
    <property type="molecule type" value="Genomic_DNA"/>
</dbReference>
<keyword evidence="5" id="KW-0175">Coiled coil</keyword>
<name>A4BGZ4_9GAMM</name>
<dbReference type="GO" id="GO:0003700">
    <property type="term" value="F:DNA-binding transcription factor activity"/>
    <property type="evidence" value="ECO:0007669"/>
    <property type="project" value="InterPro"/>
</dbReference>
<dbReference type="InterPro" id="IPR000847">
    <property type="entry name" value="LysR_HTH_N"/>
</dbReference>
<dbReference type="PANTHER" id="PTHR30419">
    <property type="entry name" value="HTH-TYPE TRANSCRIPTIONAL REGULATOR YBHD"/>
    <property type="match status" value="1"/>
</dbReference>
<keyword evidence="4" id="KW-0804">Transcription</keyword>
<dbReference type="AlphaFoldDB" id="A4BGZ4"/>
<evidence type="ECO:0000256" key="2">
    <source>
        <dbReference type="ARBA" id="ARBA00023015"/>
    </source>
</evidence>
<sequence length="315" mass="35385">MRYPVGKTSFASDEASMKLDLLETFVVTINTGSIHGAAKEMGQSQPSISKKLKLLEESLGVPLLIRGTQGIEITNYGKTFLIRAQAILNEARRAEAEMMELRGEKESTVRMIVAPTSTINLMPKTIQVYRQQHPHIKLEIYEGLQAMAVDQLRRAHVDFAVCPLWEELPANEFMVEEIENMPMAVVTRKGSRFAGVTKFRDLHDANWIHIGAGENLSPLVLKIFSDLGLDAPKPMMESYSLTTTLSFLSEYDSIALVPEKLVNHPVYSGWLTKLNLENDVDHYPLYIIRRRETPLTPSAESFCHTLARVAAQTDL</sequence>
<dbReference type="SUPFAM" id="SSF53850">
    <property type="entry name" value="Periplasmic binding protein-like II"/>
    <property type="match status" value="1"/>
</dbReference>
<reference evidence="7 8" key="1">
    <citation type="submission" date="2006-02" db="EMBL/GenBank/DDBJ databases">
        <authorList>
            <person name="Pinhassi J."/>
            <person name="Pedros-Alio C."/>
            <person name="Ferriera S."/>
            <person name="Johnson J."/>
            <person name="Kravitz S."/>
            <person name="Halpern A."/>
            <person name="Remington K."/>
            <person name="Beeson K."/>
            <person name="Tran B."/>
            <person name="Rogers Y.-H."/>
            <person name="Friedman R."/>
            <person name="Venter J.C."/>
        </authorList>
    </citation>
    <scope>NUCLEOTIDE SEQUENCE [LARGE SCALE GENOMIC DNA]</scope>
    <source>
        <strain evidence="7 8">MED297</strain>
    </source>
</reference>